<dbReference type="AlphaFoldDB" id="A0A397HL66"/>
<protein>
    <submittedName>
        <fullName evidence="1">Uncharacterized protein</fullName>
    </submittedName>
</protein>
<dbReference type="OrthoDB" id="2433607at2759"/>
<keyword evidence="2" id="KW-1185">Reference proteome</keyword>
<sequence>MFQWEDKFYLIDANQEKGLLTSRERQIIFSTHQYFLNARKHPDHFQGMTLRKQVSTVLGVGEATVARVVAKYNKNDENLSSHKKLGQSKEKPDSNIAEYCPVQKYRYTKIATQISPIIKILQIECWLFFFLIVDANQEKGLLTSRERQIIFSTHQYFLNARKHPDHFQGMTLRKQVSTVLGVGEATVARVVAKYNKNDENLSSHKKLGQSKEKPDSNIAEVIYSLVLSANTSGSPLSTPILC</sequence>
<comment type="caution">
    <text evidence="1">The sequence shown here is derived from an EMBL/GenBank/DDBJ whole genome shotgun (WGS) entry which is preliminary data.</text>
</comment>
<organism evidence="1 2">
    <name type="scientific">Diversispora epigaea</name>
    <dbReference type="NCBI Taxonomy" id="1348612"/>
    <lineage>
        <taxon>Eukaryota</taxon>
        <taxon>Fungi</taxon>
        <taxon>Fungi incertae sedis</taxon>
        <taxon>Mucoromycota</taxon>
        <taxon>Glomeromycotina</taxon>
        <taxon>Glomeromycetes</taxon>
        <taxon>Diversisporales</taxon>
        <taxon>Diversisporaceae</taxon>
        <taxon>Diversispora</taxon>
    </lineage>
</organism>
<evidence type="ECO:0000313" key="2">
    <source>
        <dbReference type="Proteomes" id="UP000266861"/>
    </source>
</evidence>
<dbReference type="EMBL" id="PQFF01000299">
    <property type="protein sequence ID" value="RHZ63855.1"/>
    <property type="molecule type" value="Genomic_DNA"/>
</dbReference>
<reference evidence="1 2" key="1">
    <citation type="submission" date="2018-08" db="EMBL/GenBank/DDBJ databases">
        <title>Genome and evolution of the arbuscular mycorrhizal fungus Diversispora epigaea (formerly Glomus versiforme) and its bacterial endosymbionts.</title>
        <authorList>
            <person name="Sun X."/>
            <person name="Fei Z."/>
            <person name="Harrison M."/>
        </authorList>
    </citation>
    <scope>NUCLEOTIDE SEQUENCE [LARGE SCALE GENOMIC DNA]</scope>
    <source>
        <strain evidence="1 2">IT104</strain>
    </source>
</reference>
<accession>A0A397HL66</accession>
<dbReference type="Proteomes" id="UP000266861">
    <property type="component" value="Unassembled WGS sequence"/>
</dbReference>
<evidence type="ECO:0000313" key="1">
    <source>
        <dbReference type="EMBL" id="RHZ63855.1"/>
    </source>
</evidence>
<proteinExistence type="predicted"/>
<name>A0A397HL66_9GLOM</name>
<gene>
    <name evidence="1" type="ORF">Glove_327g56</name>
</gene>